<dbReference type="GeneID" id="13993686"/>
<dbReference type="EMBL" id="JN882284">
    <property type="protein sequence ID" value="AFC21253.1"/>
    <property type="molecule type" value="Genomic_DNA"/>
</dbReference>
<protein>
    <submittedName>
        <fullName evidence="1">Uncharacterized protein</fullName>
    </submittedName>
</protein>
<name>K4F5T1_9CAUD</name>
<dbReference type="KEGG" id="vg:13993686"/>
<sequence>MYPDNYEIIHNVSHNGNFVSLARRETFDPFDGSMSSRTYEVNWQIDGETNYNHDLKYVAPALAIFKRKVETMLKPINLYNLIHDKQAS</sequence>
<dbReference type="Proteomes" id="UP000000458">
    <property type="component" value="Segment"/>
</dbReference>
<evidence type="ECO:0000313" key="1">
    <source>
        <dbReference type="EMBL" id="AFC21253.1"/>
    </source>
</evidence>
<keyword evidence="2" id="KW-1185">Reference proteome</keyword>
<accession>K4F5T1</accession>
<dbReference type="RefSeq" id="YP_006986908.1">
    <property type="nucleotide sequence ID" value="NC_019400.1"/>
</dbReference>
<organism evidence="1 2">
    <name type="scientific">Cronobacter phage vB_CsaM_GAP31</name>
    <dbReference type="NCBI Taxonomy" id="1141135"/>
    <lineage>
        <taxon>Viruses</taxon>
        <taxon>Duplodnaviria</taxon>
        <taxon>Heunggongvirae</taxon>
        <taxon>Uroviricota</taxon>
        <taxon>Caudoviricetes</taxon>
        <taxon>Vequintavirinae</taxon>
        <taxon>Seunavirus</taxon>
        <taxon>Seunavirus GAP31</taxon>
    </lineage>
</organism>
<evidence type="ECO:0000313" key="2">
    <source>
        <dbReference type="Proteomes" id="UP000000458"/>
    </source>
</evidence>
<gene>
    <name evidence="1" type="ORF">GAP31_072</name>
</gene>
<reference evidence="1 2" key="1">
    <citation type="journal article" date="2012" name="J. Virol.">
        <title>Genome Sequence of Cronobacter sakazakii Myovirus vB_CsaM_GAP31.</title>
        <authorList>
            <person name="Abbasifar R."/>
            <person name="Kropinski A.M."/>
            <person name="Sabour P.M."/>
            <person name="Ackermann H.W."/>
            <person name="Alanis Villa A."/>
            <person name="Abbasifar A."/>
            <person name="Griffiths M.W."/>
        </authorList>
    </citation>
    <scope>NUCLEOTIDE SEQUENCE [LARGE SCALE GENOMIC DNA]</scope>
</reference>
<proteinExistence type="predicted"/>